<evidence type="ECO:0000313" key="1">
    <source>
        <dbReference type="EMBL" id="RFM34442.1"/>
    </source>
</evidence>
<comment type="caution">
    <text evidence="1">The sequence shown here is derived from an EMBL/GenBank/DDBJ whole genome shotgun (WGS) entry which is preliminary data.</text>
</comment>
<protein>
    <submittedName>
        <fullName evidence="1">Uncharacterized protein</fullName>
    </submittedName>
</protein>
<gene>
    <name evidence="1" type="ORF">DXN04_14285</name>
</gene>
<accession>A0A3E1P2P7</accession>
<dbReference type="EMBL" id="QTJV01000004">
    <property type="protein sequence ID" value="RFM34442.1"/>
    <property type="molecule type" value="Genomic_DNA"/>
</dbReference>
<proteinExistence type="predicted"/>
<organism evidence="1 2">
    <name type="scientific">Chitinophaga silvisoli</name>
    <dbReference type="NCBI Taxonomy" id="2291814"/>
    <lineage>
        <taxon>Bacteria</taxon>
        <taxon>Pseudomonadati</taxon>
        <taxon>Bacteroidota</taxon>
        <taxon>Chitinophagia</taxon>
        <taxon>Chitinophagales</taxon>
        <taxon>Chitinophagaceae</taxon>
        <taxon>Chitinophaga</taxon>
    </lineage>
</organism>
<reference evidence="1 2" key="1">
    <citation type="submission" date="2018-08" db="EMBL/GenBank/DDBJ databases">
        <title>Chitinophaga sp. K20C18050901, a novel bacterium isolated from forest soil.</title>
        <authorList>
            <person name="Wang C."/>
        </authorList>
    </citation>
    <scope>NUCLEOTIDE SEQUENCE [LARGE SCALE GENOMIC DNA]</scope>
    <source>
        <strain evidence="1 2">K20C18050901</strain>
    </source>
</reference>
<name>A0A3E1P2P7_9BACT</name>
<dbReference type="Proteomes" id="UP000261174">
    <property type="component" value="Unassembled WGS sequence"/>
</dbReference>
<sequence length="327" mass="38354">MCYNHNLRSNLQEWRNRLYKSNQRNVTNNYKFFLEKLQQTVPIMSILQTAKDNYPFTEEVVVSYNDHLFDKGRGSIGDYTFDNEEQLASALFHLLTYFQQQSYDGRTLVENLGTGRTYTENIPNFVDLYIDPITNFIHDKLDETSNIIYLLEKYKKRTEWFMYNILLAKYNMVDNKQYEQVFEDDLRLYLFDQGIDYPFSTPKSASGRADIVGQIHTDDPLILEIKIFDTERGYRKNRVIDGFSQVVKYTNDYNKNVGYLVVFNVDNKEIEISTGESDRTFPPRIVLNNKVYYIVFVNLNFDVSASKTGALKVETITIEELLVAITP</sequence>
<dbReference type="AlphaFoldDB" id="A0A3E1P2P7"/>
<evidence type="ECO:0000313" key="2">
    <source>
        <dbReference type="Proteomes" id="UP000261174"/>
    </source>
</evidence>
<keyword evidence="2" id="KW-1185">Reference proteome</keyword>